<dbReference type="PANTHER" id="PTHR21355:SF0">
    <property type="entry name" value="G-PROTEIN COUPLED RECEPTOR-ASSOCIATED PROTEIN LMBRD2"/>
    <property type="match status" value="1"/>
</dbReference>
<keyword evidence="5 7" id="KW-0472">Membrane</keyword>
<gene>
    <name evidence="8" type="ORF">PYX00_004584</name>
</gene>
<comment type="caution">
    <text evidence="8">The sequence shown here is derived from an EMBL/GenBank/DDBJ whole genome shotgun (WGS) entry which is preliminary data.</text>
</comment>
<feature type="transmembrane region" description="Helical" evidence="7">
    <location>
        <begin position="32"/>
        <end position="52"/>
    </location>
</feature>
<evidence type="ECO:0000256" key="7">
    <source>
        <dbReference type="SAM" id="Phobius"/>
    </source>
</evidence>
<keyword evidence="4 7" id="KW-1133">Transmembrane helix</keyword>
<protein>
    <submittedName>
        <fullName evidence="8">Uncharacterized protein</fullName>
    </submittedName>
</protein>
<feature type="transmembrane region" description="Helical" evidence="7">
    <location>
        <begin position="110"/>
        <end position="129"/>
    </location>
</feature>
<feature type="transmembrane region" description="Helical" evidence="7">
    <location>
        <begin position="188"/>
        <end position="206"/>
    </location>
</feature>
<evidence type="ECO:0000313" key="8">
    <source>
        <dbReference type="EMBL" id="KAL0277228.1"/>
    </source>
</evidence>
<dbReference type="InterPro" id="IPR006876">
    <property type="entry name" value="LMBR1-like_membr_prot"/>
</dbReference>
<feature type="transmembrane region" description="Helical" evidence="7">
    <location>
        <begin position="6"/>
        <end position="25"/>
    </location>
</feature>
<dbReference type="EMBL" id="JARGDH010000002">
    <property type="protein sequence ID" value="KAL0277228.1"/>
    <property type="molecule type" value="Genomic_DNA"/>
</dbReference>
<evidence type="ECO:0000256" key="6">
    <source>
        <dbReference type="SAM" id="MobiDB-lite"/>
    </source>
</evidence>
<keyword evidence="3 7" id="KW-0812">Transmembrane</keyword>
<comment type="subcellular location">
    <subcellularLocation>
        <location evidence="1">Membrane</location>
        <topology evidence="1">Multi-pass membrane protein</topology>
    </subcellularLocation>
</comment>
<evidence type="ECO:0000256" key="3">
    <source>
        <dbReference type="ARBA" id="ARBA00022692"/>
    </source>
</evidence>
<feature type="transmembrane region" description="Helical" evidence="7">
    <location>
        <begin position="149"/>
        <end position="168"/>
    </location>
</feature>
<accession>A0AAW2I5W2</accession>
<sequence length="695" mass="80326">MGAGPLVADVSIAFLIAACLLYRYGNWFRHHIIVTLAVLMSWYFSFLIIFVLPLDVSATVYRQCKQKYNLTKPLVEDIHSNISSTPSPTNVCWEPWSSVPDHTFPNLWRIVYWTSQFLTWIIMPLMQSYTQAGDFTIRGKLKSALVDNAIYYGSYLFIAGILLIYLAVKPHMELDWQKLKAITSSASNTWGLFLLVLLLGYALVEVPRNLWNNSKRGYTLEYSYFKAAKLSVEKCEAEETVDDLLESLQNVVNAVKPGHPLHRNLECILYKIPVEMRDRMSRRGTQDDGNPANIPSEKTLVRLHKQLIKALQTHHRTEAQWGILVRKVFLLEDIAKNQVSHDRRFKPSFPTTRNALMNILWTPTIEWYYRCIIHYWLLKVLAVITGILSIMVVWSEVTFFNEKPVLSLFAVFLNMTIKNYDYFTMELVSTCFIAYLCYCAYSTVLQLKFLNKYYIAPNHQTDEFSLIFSGMMLCRLTPPMCLNFLGLIHMDNHIIKTPVMETSYTQIMGHMDVISIISDGFNIYFPMLMLLFCLATYFSLGSRFLSFLGFQQFMGDDELTTDLVEEGRELIKRERRRRQRIEESENRRRDFNERFGGTNLSGWNRSRDQGDQTRGGHSGETVAKRTGDDGLTFSGRAMRRNESGDSARTILLTDSDQLDYYVQPSGENATRTDPFFDGDQRDRVGRLPKGFFDDV</sequence>
<dbReference type="PANTHER" id="PTHR21355">
    <property type="entry name" value="G-PROTEIN COUPLED RECEPTOR-ASSOCIATED PROTEIN LMBRD2"/>
    <property type="match status" value="1"/>
</dbReference>
<dbReference type="GO" id="GO:0016020">
    <property type="term" value="C:membrane"/>
    <property type="evidence" value="ECO:0007669"/>
    <property type="project" value="UniProtKB-SubCell"/>
</dbReference>
<name>A0AAW2I5W2_9NEOP</name>
<evidence type="ECO:0000256" key="5">
    <source>
        <dbReference type="ARBA" id="ARBA00023136"/>
    </source>
</evidence>
<reference evidence="8" key="1">
    <citation type="journal article" date="2024" name="Gigascience">
        <title>Chromosome-level genome of the poultry shaft louse Menopon gallinae provides insight into the host-switching and adaptive evolution of parasitic lice.</title>
        <authorList>
            <person name="Xu Y."/>
            <person name="Ma L."/>
            <person name="Liu S."/>
            <person name="Liang Y."/>
            <person name="Liu Q."/>
            <person name="He Z."/>
            <person name="Tian L."/>
            <person name="Duan Y."/>
            <person name="Cai W."/>
            <person name="Li H."/>
            <person name="Song F."/>
        </authorList>
    </citation>
    <scope>NUCLEOTIDE SEQUENCE</scope>
    <source>
        <strain evidence="8">Cailab_2023a</strain>
    </source>
</reference>
<organism evidence="8">
    <name type="scientific">Menopon gallinae</name>
    <name type="common">poultry shaft louse</name>
    <dbReference type="NCBI Taxonomy" id="328185"/>
    <lineage>
        <taxon>Eukaryota</taxon>
        <taxon>Metazoa</taxon>
        <taxon>Ecdysozoa</taxon>
        <taxon>Arthropoda</taxon>
        <taxon>Hexapoda</taxon>
        <taxon>Insecta</taxon>
        <taxon>Pterygota</taxon>
        <taxon>Neoptera</taxon>
        <taxon>Paraneoptera</taxon>
        <taxon>Psocodea</taxon>
        <taxon>Troctomorpha</taxon>
        <taxon>Phthiraptera</taxon>
        <taxon>Amblycera</taxon>
        <taxon>Menoponidae</taxon>
        <taxon>Menopon</taxon>
    </lineage>
</organism>
<feature type="region of interest" description="Disordered" evidence="6">
    <location>
        <begin position="592"/>
        <end position="648"/>
    </location>
</feature>
<feature type="transmembrane region" description="Helical" evidence="7">
    <location>
        <begin position="422"/>
        <end position="445"/>
    </location>
</feature>
<evidence type="ECO:0000256" key="1">
    <source>
        <dbReference type="ARBA" id="ARBA00004141"/>
    </source>
</evidence>
<dbReference type="InterPro" id="IPR051584">
    <property type="entry name" value="GPCR-associated_LMBR1"/>
</dbReference>
<dbReference type="Pfam" id="PF04791">
    <property type="entry name" value="LMBR1"/>
    <property type="match status" value="1"/>
</dbReference>
<evidence type="ECO:0000256" key="4">
    <source>
        <dbReference type="ARBA" id="ARBA00022989"/>
    </source>
</evidence>
<proteinExistence type="inferred from homology"/>
<feature type="transmembrane region" description="Helical" evidence="7">
    <location>
        <begin position="376"/>
        <end position="394"/>
    </location>
</feature>
<evidence type="ECO:0000256" key="2">
    <source>
        <dbReference type="ARBA" id="ARBA00010487"/>
    </source>
</evidence>
<comment type="similarity">
    <text evidence="2">Belongs to the LIMR family.</text>
</comment>
<feature type="transmembrane region" description="Helical" evidence="7">
    <location>
        <begin position="521"/>
        <end position="540"/>
    </location>
</feature>
<dbReference type="AlphaFoldDB" id="A0AAW2I5W2"/>